<dbReference type="EMBL" id="BFAG01000002">
    <property type="protein sequence ID" value="GBF04708.1"/>
    <property type="molecule type" value="Genomic_DNA"/>
</dbReference>
<organism evidence="1 2">
    <name type="scientific">Deinococcus aerius</name>
    <dbReference type="NCBI Taxonomy" id="200253"/>
    <lineage>
        <taxon>Bacteria</taxon>
        <taxon>Thermotogati</taxon>
        <taxon>Deinococcota</taxon>
        <taxon>Deinococci</taxon>
        <taxon>Deinococcales</taxon>
        <taxon>Deinococcaceae</taxon>
        <taxon>Deinococcus</taxon>
    </lineage>
</organism>
<protein>
    <submittedName>
        <fullName evidence="1">Thiol-specific antioxidant protein</fullName>
    </submittedName>
</protein>
<reference evidence="2" key="1">
    <citation type="submission" date="2018-01" db="EMBL/GenBank/DDBJ databases">
        <title>Draft Genome Sequence of the Radioresistant Bacterium Deinococcus aerius TR0125, Isolated from the Higher Atmosphere above Japan.</title>
        <authorList>
            <person name="Satoh K."/>
            <person name="Arai H."/>
            <person name="Sanzen T."/>
            <person name="Kawaguchi Y."/>
            <person name="Hayashi H."/>
            <person name="Yokobori S."/>
            <person name="Yamagishi A."/>
            <person name="Oono Y."/>
            <person name="Narumi I."/>
        </authorList>
    </citation>
    <scope>NUCLEOTIDE SEQUENCE [LARGE SCALE GENOMIC DNA]</scope>
    <source>
        <strain evidence="2">TR0125</strain>
    </source>
</reference>
<sequence length="236" mass="25963">MPTVSVPALFAVQQAAQQSGRKVLTLAFEDAQLDTVIYTDGPKILTIRNSMAPMWSTLLLRAGVPSRALAEARQRNATLSKAVQDLVDAGNLPVGDAARLAHERLMSALVPLYWHLATAEIRSDDFDDPKDFVAHTDAPSALTEAGWYALTMKADQRAFLPSDRFKTPLVRLIEHSHTPLGLIWNGLRRGSSLGEIARRLPFRWDTLTGHVAELIAREVLKSWAEARSSSTEGRGD</sequence>
<evidence type="ECO:0000313" key="1">
    <source>
        <dbReference type="EMBL" id="GBF04708.1"/>
    </source>
</evidence>
<dbReference type="AlphaFoldDB" id="A0A2I9DF93"/>
<name>A0A2I9DF93_9DEIO</name>
<proteinExistence type="predicted"/>
<evidence type="ECO:0000313" key="2">
    <source>
        <dbReference type="Proteomes" id="UP000236569"/>
    </source>
</evidence>
<accession>A0A2I9DF93</accession>
<gene>
    <name evidence="1" type="ORF">DAERI_020305</name>
</gene>
<keyword evidence="2" id="KW-1185">Reference proteome</keyword>
<dbReference type="Proteomes" id="UP000236569">
    <property type="component" value="Unassembled WGS sequence"/>
</dbReference>
<comment type="caution">
    <text evidence="1">The sequence shown here is derived from an EMBL/GenBank/DDBJ whole genome shotgun (WGS) entry which is preliminary data.</text>
</comment>